<comment type="caution">
    <text evidence="1">The sequence shown here is derived from an EMBL/GenBank/DDBJ whole genome shotgun (WGS) entry which is preliminary data.</text>
</comment>
<dbReference type="Proteomes" id="UP001589844">
    <property type="component" value="Unassembled WGS sequence"/>
</dbReference>
<keyword evidence="2" id="KW-1185">Reference proteome</keyword>
<accession>A0ABV6IFM1</accession>
<proteinExistence type="predicted"/>
<gene>
    <name evidence="1" type="ORF">ACFFJH_12500</name>
</gene>
<name>A0ABV6IFM1_9BURK</name>
<evidence type="ECO:0008006" key="3">
    <source>
        <dbReference type="Google" id="ProtNLM"/>
    </source>
</evidence>
<dbReference type="RefSeq" id="WP_390213107.1">
    <property type="nucleotide sequence ID" value="NZ_JBHLXJ010000013.1"/>
</dbReference>
<organism evidence="1 2">
    <name type="scientific">Undibacterium danionis</name>
    <dbReference type="NCBI Taxonomy" id="1812100"/>
    <lineage>
        <taxon>Bacteria</taxon>
        <taxon>Pseudomonadati</taxon>
        <taxon>Pseudomonadota</taxon>
        <taxon>Betaproteobacteria</taxon>
        <taxon>Burkholderiales</taxon>
        <taxon>Oxalobacteraceae</taxon>
        <taxon>Undibacterium</taxon>
    </lineage>
</organism>
<evidence type="ECO:0000313" key="1">
    <source>
        <dbReference type="EMBL" id="MFC0350635.1"/>
    </source>
</evidence>
<dbReference type="EMBL" id="JBHLXJ010000013">
    <property type="protein sequence ID" value="MFC0350635.1"/>
    <property type="molecule type" value="Genomic_DNA"/>
</dbReference>
<protein>
    <recommendedName>
        <fullName evidence="3">DUF4304 domain-containing protein</fullName>
    </recommendedName>
</protein>
<sequence length="157" mass="17467">MTVPLKIIYELVGTGWSKCMVEVGERRAELSASYLSDALGNLVLFACAAGSGFHSVSFGFDEEPGEYRWVAESIDANLLLVRILEFPDLWGHKPNTEGKVLLEFQIAPRLLAQAVFATANEVLQKYGSKGYAEKWALHSFPERELAMLKTAIDGWQQ</sequence>
<evidence type="ECO:0000313" key="2">
    <source>
        <dbReference type="Proteomes" id="UP001589844"/>
    </source>
</evidence>
<reference evidence="1 2" key="1">
    <citation type="submission" date="2024-09" db="EMBL/GenBank/DDBJ databases">
        <authorList>
            <person name="Sun Q."/>
            <person name="Mori K."/>
        </authorList>
    </citation>
    <scope>NUCLEOTIDE SEQUENCE [LARGE SCALE GENOMIC DNA]</scope>
    <source>
        <strain evidence="1 2">CCM 8677</strain>
    </source>
</reference>